<dbReference type="PANTHER" id="PTHR43630">
    <property type="entry name" value="POLY-BETA-1,6-N-ACETYL-D-GLUCOSAMINE SYNTHASE"/>
    <property type="match status" value="1"/>
</dbReference>
<evidence type="ECO:0000313" key="3">
    <source>
        <dbReference type="EMBL" id="QSZ41325.1"/>
    </source>
</evidence>
<gene>
    <name evidence="3" type="ORF">GJV85_04130</name>
</gene>
<dbReference type="RefSeq" id="WP_207562603.1">
    <property type="nucleotide sequence ID" value="NZ_CP046072.1"/>
</dbReference>
<proteinExistence type="inferred from homology"/>
<evidence type="ECO:0000259" key="2">
    <source>
        <dbReference type="Pfam" id="PF00535"/>
    </source>
</evidence>
<feature type="domain" description="Glycosyltransferase 2-like" evidence="2">
    <location>
        <begin position="9"/>
        <end position="123"/>
    </location>
</feature>
<dbReference type="AlphaFoldDB" id="A0A975AZG7"/>
<evidence type="ECO:0000256" key="1">
    <source>
        <dbReference type="ARBA" id="ARBA00038494"/>
    </source>
</evidence>
<dbReference type="EMBL" id="CP046072">
    <property type="protein sequence ID" value="QSZ41325.1"/>
    <property type="molecule type" value="Genomic_DNA"/>
</dbReference>
<evidence type="ECO:0000313" key="4">
    <source>
        <dbReference type="Proteomes" id="UP000671852"/>
    </source>
</evidence>
<organism evidence="3 4">
    <name type="scientific">Sulfurimonas aquatica</name>
    <dbReference type="NCBI Taxonomy" id="2672570"/>
    <lineage>
        <taxon>Bacteria</taxon>
        <taxon>Pseudomonadati</taxon>
        <taxon>Campylobacterota</taxon>
        <taxon>Epsilonproteobacteria</taxon>
        <taxon>Campylobacterales</taxon>
        <taxon>Sulfurimonadaceae</taxon>
        <taxon>Sulfurimonas</taxon>
    </lineage>
</organism>
<name>A0A975AZG7_9BACT</name>
<keyword evidence="4" id="KW-1185">Reference proteome</keyword>
<dbReference type="KEGG" id="saqt:GJV85_04130"/>
<dbReference type="SUPFAM" id="SSF53448">
    <property type="entry name" value="Nucleotide-diphospho-sugar transferases"/>
    <property type="match status" value="1"/>
</dbReference>
<dbReference type="InterPro" id="IPR029044">
    <property type="entry name" value="Nucleotide-diphossugar_trans"/>
</dbReference>
<reference evidence="3" key="1">
    <citation type="submission" date="2019-11" db="EMBL/GenBank/DDBJ databases">
        <authorList>
            <person name="Kojima H."/>
        </authorList>
    </citation>
    <scope>NUCLEOTIDE SEQUENCE</scope>
    <source>
        <strain evidence="3">H1576</strain>
    </source>
</reference>
<dbReference type="InterPro" id="IPR001173">
    <property type="entry name" value="Glyco_trans_2-like"/>
</dbReference>
<dbReference type="CDD" id="cd02511">
    <property type="entry name" value="Beta4Glucosyltransferase"/>
    <property type="match status" value="1"/>
</dbReference>
<sequence length="255" mass="29256">MTSTITNISCVIIVKNGESTLKEVLSSLNDFEDIVLYSNNSTDKTDEIAREFSNVNLIQGDFLGFGETKNIAATYAKNDWVLSLDADEIVSHEFAATLQNISLDEKKVYSMLRVNYYKQTQIKYCWGNDIIVRLYNKNMTSFTAKKVHEKIITENFGIEKLTGIVKHYPYATVTDFIVKLDRYSTIYAEDNVGKKSSSPLKAILNAQFSFFKTYFIKRGFLDGYAGLIIAFSHMATNFYKYIKLYERNLQLNEKL</sequence>
<dbReference type="Proteomes" id="UP000671852">
    <property type="component" value="Chromosome"/>
</dbReference>
<accession>A0A975AZG7</accession>
<protein>
    <submittedName>
        <fullName evidence="3">Glycosyltransferase</fullName>
    </submittedName>
</protein>
<dbReference type="Gene3D" id="3.90.550.10">
    <property type="entry name" value="Spore Coat Polysaccharide Biosynthesis Protein SpsA, Chain A"/>
    <property type="match status" value="1"/>
</dbReference>
<comment type="similarity">
    <text evidence="1">Belongs to the glycosyltransferase 2 family. WaaE/KdtX subfamily.</text>
</comment>
<dbReference type="Pfam" id="PF00535">
    <property type="entry name" value="Glycos_transf_2"/>
    <property type="match status" value="1"/>
</dbReference>
<dbReference type="PANTHER" id="PTHR43630:SF2">
    <property type="entry name" value="GLYCOSYLTRANSFERASE"/>
    <property type="match status" value="1"/>
</dbReference>
<reference evidence="3" key="2">
    <citation type="submission" date="2021-04" db="EMBL/GenBank/DDBJ databases">
        <title>Isolation and characterization of a novel species of the genus Sulfurimonas.</title>
        <authorList>
            <person name="Fukui M."/>
        </authorList>
    </citation>
    <scope>NUCLEOTIDE SEQUENCE</scope>
    <source>
        <strain evidence="3">H1576</strain>
    </source>
</reference>